<feature type="compositionally biased region" description="Polar residues" evidence="1">
    <location>
        <begin position="172"/>
        <end position="187"/>
    </location>
</feature>
<protein>
    <recommendedName>
        <fullName evidence="2">Myb/SANT-like domain-containing protein</fullName>
    </recommendedName>
</protein>
<sequence>MAPRVHWREIDKATLITRMRWGKANGFQADSGWKPQIWGYCATDLVGTPGAEKTAAKCKDQFHTIKSKFAEVYAVSHLSGFGWDDGLKMVTATPEVWDRLLAVHPDYARWQTTSFPLYNDMLYLVEGIVATGAGAFHAGAPVASVQSALTTISQQSQSTTTSQSTAASQNSVEGSQNSQSTQPSQFASIPVMPNTPAHQNMTFSSSPATDDLLASSPPPMAQKRAASSSPEKPHGRRHRKPRNAEVGSDIASALRDMAGSLKVVGSPEARARAVQQMEEDDEFSDEESATIMRLFTLDSAVAQTYTASKKKSRRTAYIRDSVEAAQAKGIL</sequence>
<evidence type="ECO:0000256" key="1">
    <source>
        <dbReference type="SAM" id="MobiDB-lite"/>
    </source>
</evidence>
<dbReference type="InterPro" id="IPR024752">
    <property type="entry name" value="Myb/SANT-like_dom"/>
</dbReference>
<evidence type="ECO:0000259" key="2">
    <source>
        <dbReference type="Pfam" id="PF12776"/>
    </source>
</evidence>
<keyword evidence="4" id="KW-1185">Reference proteome</keyword>
<gene>
    <name evidence="3" type="ORF">B0H16DRAFT_874179</name>
</gene>
<reference evidence="3" key="1">
    <citation type="submission" date="2023-03" db="EMBL/GenBank/DDBJ databases">
        <title>Massive genome expansion in bonnet fungi (Mycena s.s.) driven by repeated elements and novel gene families across ecological guilds.</title>
        <authorList>
            <consortium name="Lawrence Berkeley National Laboratory"/>
            <person name="Harder C.B."/>
            <person name="Miyauchi S."/>
            <person name="Viragh M."/>
            <person name="Kuo A."/>
            <person name="Thoen E."/>
            <person name="Andreopoulos B."/>
            <person name="Lu D."/>
            <person name="Skrede I."/>
            <person name="Drula E."/>
            <person name="Henrissat B."/>
            <person name="Morin E."/>
            <person name="Kohler A."/>
            <person name="Barry K."/>
            <person name="LaButti K."/>
            <person name="Morin E."/>
            <person name="Salamov A."/>
            <person name="Lipzen A."/>
            <person name="Mereny Z."/>
            <person name="Hegedus B."/>
            <person name="Baldrian P."/>
            <person name="Stursova M."/>
            <person name="Weitz H."/>
            <person name="Taylor A."/>
            <person name="Grigoriev I.V."/>
            <person name="Nagy L.G."/>
            <person name="Martin F."/>
            <person name="Kauserud H."/>
        </authorList>
    </citation>
    <scope>NUCLEOTIDE SEQUENCE</scope>
    <source>
        <strain evidence="3">CBHHK182m</strain>
    </source>
</reference>
<name>A0AAD7N7M2_9AGAR</name>
<dbReference type="PANTHER" id="PTHR47072">
    <property type="match status" value="1"/>
</dbReference>
<dbReference type="Proteomes" id="UP001215598">
    <property type="component" value="Unassembled WGS sequence"/>
</dbReference>
<accession>A0AAD7N7M2</accession>
<evidence type="ECO:0000313" key="3">
    <source>
        <dbReference type="EMBL" id="KAJ7749426.1"/>
    </source>
</evidence>
<dbReference type="PANTHER" id="PTHR47072:SF4">
    <property type="entry name" value="MYB_SANT-LIKE DOMAIN-CONTAINING PROTEIN"/>
    <property type="match status" value="1"/>
</dbReference>
<dbReference type="AlphaFoldDB" id="A0AAD7N7M2"/>
<evidence type="ECO:0000313" key="4">
    <source>
        <dbReference type="Proteomes" id="UP001215598"/>
    </source>
</evidence>
<dbReference type="Pfam" id="PF12776">
    <property type="entry name" value="Myb_DNA-bind_3"/>
    <property type="match status" value="1"/>
</dbReference>
<feature type="domain" description="Myb/SANT-like" evidence="2">
    <location>
        <begin position="6"/>
        <end position="99"/>
    </location>
</feature>
<feature type="compositionally biased region" description="Low complexity" evidence="1">
    <location>
        <begin position="160"/>
        <end position="171"/>
    </location>
</feature>
<feature type="region of interest" description="Disordered" evidence="1">
    <location>
        <begin position="160"/>
        <end position="246"/>
    </location>
</feature>
<organism evidence="3 4">
    <name type="scientific">Mycena metata</name>
    <dbReference type="NCBI Taxonomy" id="1033252"/>
    <lineage>
        <taxon>Eukaryota</taxon>
        <taxon>Fungi</taxon>
        <taxon>Dikarya</taxon>
        <taxon>Basidiomycota</taxon>
        <taxon>Agaricomycotina</taxon>
        <taxon>Agaricomycetes</taxon>
        <taxon>Agaricomycetidae</taxon>
        <taxon>Agaricales</taxon>
        <taxon>Marasmiineae</taxon>
        <taxon>Mycenaceae</taxon>
        <taxon>Mycena</taxon>
    </lineage>
</organism>
<feature type="compositionally biased region" description="Polar residues" evidence="1">
    <location>
        <begin position="196"/>
        <end position="208"/>
    </location>
</feature>
<dbReference type="EMBL" id="JARKIB010000069">
    <property type="protein sequence ID" value="KAJ7749426.1"/>
    <property type="molecule type" value="Genomic_DNA"/>
</dbReference>
<proteinExistence type="predicted"/>
<comment type="caution">
    <text evidence="3">The sequence shown here is derived from an EMBL/GenBank/DDBJ whole genome shotgun (WGS) entry which is preliminary data.</text>
</comment>